<dbReference type="OrthoDB" id="9978460at2759"/>
<dbReference type="SMART" id="SM00212">
    <property type="entry name" value="UBCc"/>
    <property type="match status" value="1"/>
</dbReference>
<dbReference type="STRING" id="283909.R7UNV6"/>
<dbReference type="HOGENOM" id="CLU_029291_0_0_1"/>
<dbReference type="EMBL" id="KB299619">
    <property type="protein sequence ID" value="ELU07798.1"/>
    <property type="molecule type" value="Genomic_DNA"/>
</dbReference>
<dbReference type="SUPFAM" id="SSF54495">
    <property type="entry name" value="UBC-like"/>
    <property type="match status" value="1"/>
</dbReference>
<dbReference type="InterPro" id="IPR000608">
    <property type="entry name" value="UBC"/>
</dbReference>
<organism evidence="3">
    <name type="scientific">Capitella teleta</name>
    <name type="common">Polychaete worm</name>
    <dbReference type="NCBI Taxonomy" id="283909"/>
    <lineage>
        <taxon>Eukaryota</taxon>
        <taxon>Metazoa</taxon>
        <taxon>Spiralia</taxon>
        <taxon>Lophotrochozoa</taxon>
        <taxon>Annelida</taxon>
        <taxon>Polychaeta</taxon>
        <taxon>Sedentaria</taxon>
        <taxon>Scolecida</taxon>
        <taxon>Capitellidae</taxon>
        <taxon>Capitella</taxon>
    </lineage>
</organism>
<sequence>MSRGTFFGQKARDIQQCLRTIGSFTDGQASIVDWDSDNLSSITVQLRPNSGLYEGGIFNFLIKFPKRYPEMAPRVVCLTNIFHPNIVMNTSEDTNVCFSLYGEWHEAQHSLDNVINALLFLLNYPNLRDPWSPFIHATMSRKTLKKKVRQSLAGMSLPGIDLAFQKFIEYDKSLDDLESCDSEYDSHEEDAKVAEDMTYFGSTGEMDTGNTDGREMIVEHQEKEMVNSNHTDRLDDGQKEAIENDAKEGGIAEEKPEVEDLGREENRTNISTLMVKKRNMLDIKEILVKVDGMVSSLKHEDFVDSCGKYPYLYCGYVQWNDPPKPEQEVKQNTAQVTEKLTELSTPDTSACELPSEHPAEPAPFEQATTSEHAILSRKDTEVLPENDSASSSNGSSKRCKSVEDLMQEFPRTLTSVVALSRQETKSIMDIAKTPTAMKRRHSSTGASCSSANKKLRPTEKSASDTSVSCDRSSLVVTPDP</sequence>
<keyword evidence="5" id="KW-1185">Reference proteome</keyword>
<dbReference type="Pfam" id="PF00179">
    <property type="entry name" value="UQ_con"/>
    <property type="match status" value="1"/>
</dbReference>
<dbReference type="PROSITE" id="PS50127">
    <property type="entry name" value="UBC_2"/>
    <property type="match status" value="1"/>
</dbReference>
<dbReference type="EMBL" id="AMQN01001116">
    <property type="status" value="NOT_ANNOTATED_CDS"/>
    <property type="molecule type" value="Genomic_DNA"/>
</dbReference>
<gene>
    <name evidence="3" type="ORF">CAPTEDRAFT_193169</name>
</gene>
<dbReference type="Proteomes" id="UP000014760">
    <property type="component" value="Unassembled WGS sequence"/>
</dbReference>
<evidence type="ECO:0000313" key="3">
    <source>
        <dbReference type="EMBL" id="ELU07798.1"/>
    </source>
</evidence>
<proteinExistence type="predicted"/>
<dbReference type="InterPro" id="IPR016135">
    <property type="entry name" value="UBQ-conjugating_enzyme/RWD"/>
</dbReference>
<name>R7UNV6_CAPTE</name>
<dbReference type="PANTHER" id="PTHR24067">
    <property type="entry name" value="UBIQUITIN-CONJUGATING ENZYME E2"/>
    <property type="match status" value="1"/>
</dbReference>
<reference evidence="3 5" key="2">
    <citation type="journal article" date="2013" name="Nature">
        <title>Insights into bilaterian evolution from three spiralian genomes.</title>
        <authorList>
            <person name="Simakov O."/>
            <person name="Marletaz F."/>
            <person name="Cho S.J."/>
            <person name="Edsinger-Gonzales E."/>
            <person name="Havlak P."/>
            <person name="Hellsten U."/>
            <person name="Kuo D.H."/>
            <person name="Larsson T."/>
            <person name="Lv J."/>
            <person name="Arendt D."/>
            <person name="Savage R."/>
            <person name="Osoegawa K."/>
            <person name="de Jong P."/>
            <person name="Grimwood J."/>
            <person name="Chapman J.A."/>
            <person name="Shapiro H."/>
            <person name="Aerts A."/>
            <person name="Otillar R.P."/>
            <person name="Terry A.Y."/>
            <person name="Boore J.L."/>
            <person name="Grigoriev I.V."/>
            <person name="Lindberg D.R."/>
            <person name="Seaver E.C."/>
            <person name="Weisblat D.A."/>
            <person name="Putnam N.H."/>
            <person name="Rokhsar D.S."/>
        </authorList>
    </citation>
    <scope>NUCLEOTIDE SEQUENCE</scope>
    <source>
        <strain evidence="3 5">I ESC-2004</strain>
    </source>
</reference>
<reference evidence="4" key="3">
    <citation type="submission" date="2015-06" db="UniProtKB">
        <authorList>
            <consortium name="EnsemblMetazoa"/>
        </authorList>
    </citation>
    <scope>IDENTIFICATION</scope>
</reference>
<dbReference type="CDD" id="cd23794">
    <property type="entry name" value="UBCc_UBE2F_UBE2M"/>
    <property type="match status" value="1"/>
</dbReference>
<evidence type="ECO:0000313" key="4">
    <source>
        <dbReference type="EnsemblMetazoa" id="CapteP193169"/>
    </source>
</evidence>
<feature type="domain" description="UBC core" evidence="2">
    <location>
        <begin position="9"/>
        <end position="162"/>
    </location>
</feature>
<evidence type="ECO:0000313" key="5">
    <source>
        <dbReference type="Proteomes" id="UP000014760"/>
    </source>
</evidence>
<dbReference type="Gene3D" id="3.10.110.10">
    <property type="entry name" value="Ubiquitin Conjugating Enzyme"/>
    <property type="match status" value="1"/>
</dbReference>
<evidence type="ECO:0000256" key="1">
    <source>
        <dbReference type="SAM" id="MobiDB-lite"/>
    </source>
</evidence>
<dbReference type="AlphaFoldDB" id="R7UNV6"/>
<accession>R7UNV6</accession>
<feature type="compositionally biased region" description="Polar residues" evidence="1">
    <location>
        <begin position="463"/>
        <end position="480"/>
    </location>
</feature>
<evidence type="ECO:0000259" key="2">
    <source>
        <dbReference type="PROSITE" id="PS50127"/>
    </source>
</evidence>
<dbReference type="InterPro" id="IPR050113">
    <property type="entry name" value="Ub_conjugating_enzyme"/>
</dbReference>
<feature type="region of interest" description="Disordered" evidence="1">
    <location>
        <begin position="342"/>
        <end position="402"/>
    </location>
</feature>
<dbReference type="EnsemblMetazoa" id="CapteT193169">
    <property type="protein sequence ID" value="CapteP193169"/>
    <property type="gene ID" value="CapteG193169"/>
</dbReference>
<feature type="region of interest" description="Disordered" evidence="1">
    <location>
        <begin position="428"/>
        <end position="480"/>
    </location>
</feature>
<reference evidence="5" key="1">
    <citation type="submission" date="2012-12" db="EMBL/GenBank/DDBJ databases">
        <authorList>
            <person name="Hellsten U."/>
            <person name="Grimwood J."/>
            <person name="Chapman J.A."/>
            <person name="Shapiro H."/>
            <person name="Aerts A."/>
            <person name="Otillar R.P."/>
            <person name="Terry A.Y."/>
            <person name="Boore J.L."/>
            <person name="Simakov O."/>
            <person name="Marletaz F."/>
            <person name="Cho S.-J."/>
            <person name="Edsinger-Gonzales E."/>
            <person name="Havlak P."/>
            <person name="Kuo D.-H."/>
            <person name="Larsson T."/>
            <person name="Lv J."/>
            <person name="Arendt D."/>
            <person name="Savage R."/>
            <person name="Osoegawa K."/>
            <person name="de Jong P."/>
            <person name="Lindberg D.R."/>
            <person name="Seaver E.C."/>
            <person name="Weisblat D.A."/>
            <person name="Putnam N.H."/>
            <person name="Grigoriev I.V."/>
            <person name="Rokhsar D.S."/>
        </authorList>
    </citation>
    <scope>NUCLEOTIDE SEQUENCE</scope>
    <source>
        <strain evidence="5">I ESC-2004</strain>
    </source>
</reference>
<feature type="compositionally biased region" description="Polar residues" evidence="1">
    <location>
        <begin position="443"/>
        <end position="452"/>
    </location>
</feature>
<protein>
    <recommendedName>
        <fullName evidence="2">UBC core domain-containing protein</fullName>
    </recommendedName>
</protein>